<proteinExistence type="predicted"/>
<reference evidence="1" key="1">
    <citation type="journal article" date="2022" name="bioRxiv">
        <title>Sequencing and chromosome-scale assembly of the giantPleurodeles waltlgenome.</title>
        <authorList>
            <person name="Brown T."/>
            <person name="Elewa A."/>
            <person name="Iarovenko S."/>
            <person name="Subramanian E."/>
            <person name="Araus A.J."/>
            <person name="Petzold A."/>
            <person name="Susuki M."/>
            <person name="Suzuki K.-i.T."/>
            <person name="Hayashi T."/>
            <person name="Toyoda A."/>
            <person name="Oliveira C."/>
            <person name="Osipova E."/>
            <person name="Leigh N.D."/>
            <person name="Simon A."/>
            <person name="Yun M.H."/>
        </authorList>
    </citation>
    <scope>NUCLEOTIDE SEQUENCE</scope>
    <source>
        <strain evidence="1">20211129_DDA</strain>
        <tissue evidence="1">Liver</tissue>
    </source>
</reference>
<sequence>MLPAAECRELVSGLNEPQAPDPLFVLLLFQILTPGRKCSAQDLEDHTTVSGARVQAFDEEVDGLDPGDLRECCSPRAGNCHDVWFTAAEEASVLHRYQRMRRQSLITLQG</sequence>
<gene>
    <name evidence="1" type="ORF">NDU88_000709</name>
</gene>
<name>A0AAV7WJT3_PLEWA</name>
<dbReference type="EMBL" id="JANPWB010000001">
    <property type="protein sequence ID" value="KAJ1213070.1"/>
    <property type="molecule type" value="Genomic_DNA"/>
</dbReference>
<evidence type="ECO:0000313" key="1">
    <source>
        <dbReference type="EMBL" id="KAJ1213070.1"/>
    </source>
</evidence>
<dbReference type="AlphaFoldDB" id="A0AAV7WJT3"/>
<protein>
    <submittedName>
        <fullName evidence="1">Uncharacterized protein</fullName>
    </submittedName>
</protein>
<keyword evidence="2" id="KW-1185">Reference proteome</keyword>
<comment type="caution">
    <text evidence="1">The sequence shown here is derived from an EMBL/GenBank/DDBJ whole genome shotgun (WGS) entry which is preliminary data.</text>
</comment>
<dbReference type="Proteomes" id="UP001066276">
    <property type="component" value="Chromosome 1_1"/>
</dbReference>
<evidence type="ECO:0000313" key="2">
    <source>
        <dbReference type="Proteomes" id="UP001066276"/>
    </source>
</evidence>
<accession>A0AAV7WJT3</accession>
<organism evidence="1 2">
    <name type="scientific">Pleurodeles waltl</name>
    <name type="common">Iberian ribbed newt</name>
    <dbReference type="NCBI Taxonomy" id="8319"/>
    <lineage>
        <taxon>Eukaryota</taxon>
        <taxon>Metazoa</taxon>
        <taxon>Chordata</taxon>
        <taxon>Craniata</taxon>
        <taxon>Vertebrata</taxon>
        <taxon>Euteleostomi</taxon>
        <taxon>Amphibia</taxon>
        <taxon>Batrachia</taxon>
        <taxon>Caudata</taxon>
        <taxon>Salamandroidea</taxon>
        <taxon>Salamandridae</taxon>
        <taxon>Pleurodelinae</taxon>
        <taxon>Pleurodeles</taxon>
    </lineage>
</organism>